<sequence length="393" mass="45890">MEKRNVPKLRFKGFEDEWKKQNLNNIVERVVRKNKDSISNRPLTISAQYGLVDQEEFFNKIVASKNLEGYYLLNNGDFAYNKSYSNGYPFGAIKRLDRYENGAVSTLYICFKNRANTDSDFLVQYFETSRWHKEVSGIAVEGARNHGLLNISVLDFFETIHRIPSLEEQTKIANFLSNIDNVIEEQEGKVKDLEQYKKGMMQKIFKQEVRFRDENGGEYPEWEEKKLENIIINRKKGDIANYSNKGNILLTNEYLEKKIIKEILVSNEIDVFSNHILILWDGSQAGKVYTGLKGVLGSTFVSIELNKFNDNYFVYQYLNMKKHLIQEVWREGSGVPHVAKDFLNKFKLKLPGLEEQTKIANFLSNIDNIIEEEKKKLEDLKLWKKGLLQQMFV</sequence>
<evidence type="ECO:0000256" key="3">
    <source>
        <dbReference type="ARBA" id="ARBA00023125"/>
    </source>
</evidence>
<proteinExistence type="inferred from homology"/>
<keyword evidence="7" id="KW-1185">Reference proteome</keyword>
<dbReference type="KEGG" id="cbv:U729_2494"/>
<evidence type="ECO:0000256" key="4">
    <source>
        <dbReference type="SAM" id="Coils"/>
    </source>
</evidence>
<feature type="domain" description="Type I restriction modification DNA specificity" evidence="5">
    <location>
        <begin position="221"/>
        <end position="380"/>
    </location>
</feature>
<dbReference type="PANTHER" id="PTHR30408">
    <property type="entry name" value="TYPE-1 RESTRICTION ENZYME ECOKI SPECIFICITY PROTEIN"/>
    <property type="match status" value="1"/>
</dbReference>
<keyword evidence="4" id="KW-0175">Coiled coil</keyword>
<dbReference type="GO" id="GO:0009307">
    <property type="term" value="P:DNA restriction-modification system"/>
    <property type="evidence" value="ECO:0007669"/>
    <property type="project" value="UniProtKB-KW"/>
</dbReference>
<dbReference type="HOGENOM" id="CLU_021095_0_0_9"/>
<dbReference type="InterPro" id="IPR052021">
    <property type="entry name" value="Type-I_RS_S_subunit"/>
</dbReference>
<dbReference type="AlphaFoldDB" id="A0A0A7FUD7"/>
<dbReference type="REBASE" id="97992">
    <property type="entry name" value="S.CbaSORF2493P"/>
</dbReference>
<dbReference type="InterPro" id="IPR044946">
    <property type="entry name" value="Restrct_endonuc_typeI_TRD_sf"/>
</dbReference>
<evidence type="ECO:0000256" key="1">
    <source>
        <dbReference type="ARBA" id="ARBA00010923"/>
    </source>
</evidence>
<dbReference type="EMBL" id="CP006905">
    <property type="protein sequence ID" value="AIY83229.1"/>
    <property type="molecule type" value="Genomic_DNA"/>
</dbReference>
<dbReference type="Proteomes" id="UP000030635">
    <property type="component" value="Chromosome"/>
</dbReference>
<dbReference type="RefSeq" id="WP_039315513.1">
    <property type="nucleotide sequence ID" value="NZ_CP006905.1"/>
</dbReference>
<dbReference type="Gene3D" id="1.10.287.1120">
    <property type="entry name" value="Bipartite methylase S protein"/>
    <property type="match status" value="1"/>
</dbReference>
<keyword evidence="2" id="KW-0680">Restriction system</keyword>
<evidence type="ECO:0000313" key="6">
    <source>
        <dbReference type="EMBL" id="AIY83229.1"/>
    </source>
</evidence>
<dbReference type="InterPro" id="IPR000055">
    <property type="entry name" value="Restrct_endonuc_typeI_TRD"/>
</dbReference>
<evidence type="ECO:0000313" key="7">
    <source>
        <dbReference type="Proteomes" id="UP000030635"/>
    </source>
</evidence>
<dbReference type="GO" id="GO:0003677">
    <property type="term" value="F:DNA binding"/>
    <property type="evidence" value="ECO:0007669"/>
    <property type="project" value="UniProtKB-KW"/>
</dbReference>
<dbReference type="eggNOG" id="COG0732">
    <property type="taxonomic scope" value="Bacteria"/>
</dbReference>
<evidence type="ECO:0000256" key="2">
    <source>
        <dbReference type="ARBA" id="ARBA00022747"/>
    </source>
</evidence>
<gene>
    <name evidence="6" type="ORF">U729_2494</name>
</gene>
<dbReference type="PANTHER" id="PTHR30408:SF12">
    <property type="entry name" value="TYPE I RESTRICTION ENZYME MJAVIII SPECIFICITY SUBUNIT"/>
    <property type="match status" value="1"/>
</dbReference>
<name>A0A0A7FUD7_9CLOT</name>
<keyword evidence="3" id="KW-0238">DNA-binding</keyword>
<dbReference type="Pfam" id="PF01420">
    <property type="entry name" value="Methylase_S"/>
    <property type="match status" value="1"/>
</dbReference>
<evidence type="ECO:0000259" key="5">
    <source>
        <dbReference type="Pfam" id="PF01420"/>
    </source>
</evidence>
<feature type="coiled-coil region" evidence="4">
    <location>
        <begin position="176"/>
        <end position="203"/>
    </location>
</feature>
<dbReference type="Gene3D" id="3.90.220.20">
    <property type="entry name" value="DNA methylase specificity domains"/>
    <property type="match status" value="2"/>
</dbReference>
<protein>
    <submittedName>
        <fullName evidence="6">Type I restriction modification DNA specificity domain protein</fullName>
    </submittedName>
</protein>
<accession>A0A0A7FUD7</accession>
<comment type="similarity">
    <text evidence="1">Belongs to the type-I restriction system S methylase family.</text>
</comment>
<dbReference type="SUPFAM" id="SSF116734">
    <property type="entry name" value="DNA methylase specificity domain"/>
    <property type="match status" value="2"/>
</dbReference>
<reference evidence="6 7" key="1">
    <citation type="journal article" date="2015" name="Infect. Genet. Evol.">
        <title>Genomic sequences of six botulinum neurotoxin-producing strains representing three clostridial species illustrate the mobility and diversity of botulinum neurotoxin genes.</title>
        <authorList>
            <person name="Smith T.J."/>
            <person name="Hill K.K."/>
            <person name="Xie G."/>
            <person name="Foley B.T."/>
            <person name="Williamson C.H."/>
            <person name="Foster J.T."/>
            <person name="Johnson S.L."/>
            <person name="Chertkov O."/>
            <person name="Teshima H."/>
            <person name="Gibbons H.S."/>
            <person name="Johnsky L.A."/>
            <person name="Karavis M.A."/>
            <person name="Smith L.A."/>
        </authorList>
    </citation>
    <scope>NUCLEOTIDE SEQUENCE [LARGE SCALE GENOMIC DNA]</scope>
    <source>
        <strain evidence="6">Sullivan</strain>
    </source>
</reference>
<dbReference type="OrthoDB" id="9811611at2"/>
<organism evidence="6 7">
    <name type="scientific">Clostridium baratii str. Sullivan</name>
    <dbReference type="NCBI Taxonomy" id="1415775"/>
    <lineage>
        <taxon>Bacteria</taxon>
        <taxon>Bacillati</taxon>
        <taxon>Bacillota</taxon>
        <taxon>Clostridia</taxon>
        <taxon>Eubacteriales</taxon>
        <taxon>Clostridiaceae</taxon>
        <taxon>Clostridium</taxon>
    </lineage>
</organism>